<dbReference type="EMBL" id="CABO01000034">
    <property type="protein sequence ID" value="CBI02284.1"/>
    <property type="molecule type" value="Genomic_DNA"/>
</dbReference>
<reference evidence="2" key="1">
    <citation type="submission" date="2009-10" db="EMBL/GenBank/DDBJ databases">
        <title>Diversity of trophic interactions inside an arsenic-rich microbial ecosystem.</title>
        <authorList>
            <person name="Bertin P.N."/>
            <person name="Heinrich-Salmeron A."/>
            <person name="Pelletier E."/>
            <person name="Goulhen-Chollet F."/>
            <person name="Arsene-Ploetze F."/>
            <person name="Gallien S."/>
            <person name="Calteau A."/>
            <person name="Vallenet D."/>
            <person name="Casiot C."/>
            <person name="Chane-Woon-Ming B."/>
            <person name="Giloteaux L."/>
            <person name="Barakat M."/>
            <person name="Bonnefoy V."/>
            <person name="Bruneel O."/>
            <person name="Chandler M."/>
            <person name="Cleiss J."/>
            <person name="Duran R."/>
            <person name="Elbaz-Poulichet F."/>
            <person name="Fonknechten N."/>
            <person name="Lauga B."/>
            <person name="Mornico D."/>
            <person name="Ortet P."/>
            <person name="Schaeffer C."/>
            <person name="Siguier P."/>
            <person name="Alexander Thil Smith A."/>
            <person name="Van Dorsselaer A."/>
            <person name="Weissenbach J."/>
            <person name="Medigue C."/>
            <person name="Le Paslier D."/>
        </authorList>
    </citation>
    <scope>NUCLEOTIDE SEQUENCE</scope>
</reference>
<accession>E6Q523</accession>
<evidence type="ECO:0000256" key="1">
    <source>
        <dbReference type="SAM" id="Phobius"/>
    </source>
</evidence>
<proteinExistence type="predicted"/>
<comment type="caution">
    <text evidence="2">The sequence shown here is derived from an EMBL/GenBank/DDBJ whole genome shotgun (WGS) entry which is preliminary data.</text>
</comment>
<gene>
    <name evidence="2" type="ORF">CARN4_0991</name>
</gene>
<keyword evidence="1" id="KW-0472">Membrane</keyword>
<keyword evidence="1" id="KW-0812">Transmembrane</keyword>
<name>E6Q523_9ZZZZ</name>
<sequence>MYRSAEQAYSWTAPNGNNGSLIIQGDQALVFSTFFAHRTGNYKPVIASLASTALARGPKDVAACNLAAWAVLVAYLGVGISAFAAGGELFLNPLADAGLVVALIGYGISLGTLWHDCV</sequence>
<organism evidence="2">
    <name type="scientific">mine drainage metagenome</name>
    <dbReference type="NCBI Taxonomy" id="410659"/>
    <lineage>
        <taxon>unclassified sequences</taxon>
        <taxon>metagenomes</taxon>
        <taxon>ecological metagenomes</taxon>
    </lineage>
</organism>
<dbReference type="AlphaFoldDB" id="E6Q523"/>
<feature type="transmembrane region" description="Helical" evidence="1">
    <location>
        <begin position="97"/>
        <end position="114"/>
    </location>
</feature>
<evidence type="ECO:0000313" key="2">
    <source>
        <dbReference type="EMBL" id="CBI02284.1"/>
    </source>
</evidence>
<keyword evidence="1" id="KW-1133">Transmembrane helix</keyword>
<protein>
    <submittedName>
        <fullName evidence="2">Uncharacterized protein</fullName>
    </submittedName>
</protein>
<feature type="transmembrane region" description="Helical" evidence="1">
    <location>
        <begin position="66"/>
        <end position="85"/>
    </location>
</feature>